<evidence type="ECO:0000313" key="3">
    <source>
        <dbReference type="Proteomes" id="UP000267289"/>
    </source>
</evidence>
<evidence type="ECO:0008006" key="4">
    <source>
        <dbReference type="Google" id="ProtNLM"/>
    </source>
</evidence>
<feature type="chain" id="PRO_5039012423" description="Serine/threonine protein kinase" evidence="1">
    <location>
        <begin position="20"/>
        <end position="169"/>
    </location>
</feature>
<dbReference type="Proteomes" id="UP000267289">
    <property type="component" value="Unassembled WGS sequence"/>
</dbReference>
<dbReference type="AlphaFoldDB" id="A0A498Q715"/>
<proteinExistence type="predicted"/>
<evidence type="ECO:0000256" key="1">
    <source>
        <dbReference type="SAM" id="SignalP"/>
    </source>
</evidence>
<organism evidence="2 3">
    <name type="scientific">Mycobacterium innocens</name>
    <dbReference type="NCBI Taxonomy" id="2341083"/>
    <lineage>
        <taxon>Bacteria</taxon>
        <taxon>Bacillati</taxon>
        <taxon>Actinomycetota</taxon>
        <taxon>Actinomycetes</taxon>
        <taxon>Mycobacteriales</taxon>
        <taxon>Mycobacteriaceae</taxon>
        <taxon>Mycobacterium</taxon>
    </lineage>
</organism>
<accession>A0A498Q715</accession>
<name>A0A498Q715_9MYCO</name>
<keyword evidence="3" id="KW-1185">Reference proteome</keyword>
<keyword evidence="1" id="KW-0732">Signal</keyword>
<dbReference type="EMBL" id="UPHQ01000140">
    <property type="protein sequence ID" value="VBA40185.1"/>
    <property type="molecule type" value="Genomic_DNA"/>
</dbReference>
<feature type="signal peptide" evidence="1">
    <location>
        <begin position="1"/>
        <end position="19"/>
    </location>
</feature>
<sequence>MSLCTGAARLITIAACSGAAVLSSTADCAAAPSGKLMDMLPQGFSSTNCQEKDPVEGSLERVMCGQSSDPGGPSYGVFLLYASGSDLATEFRQGPGRSGYTVASSCPGGGASPGTWSYRNSSQTAGQVECGTSVEGNYAVIWTDNAKLRLAVVEGKDSASLYQWWRDKG</sequence>
<gene>
    <name evidence="2" type="ORF">LAUMK13_02959</name>
</gene>
<evidence type="ECO:0000313" key="2">
    <source>
        <dbReference type="EMBL" id="VBA40185.1"/>
    </source>
</evidence>
<protein>
    <recommendedName>
        <fullName evidence="4">Serine/threonine protein kinase</fullName>
    </recommendedName>
</protein>
<reference evidence="2 3" key="1">
    <citation type="submission" date="2018-09" db="EMBL/GenBank/DDBJ databases">
        <authorList>
            <person name="Tagini F."/>
        </authorList>
    </citation>
    <scope>NUCLEOTIDE SEQUENCE [LARGE SCALE GENOMIC DNA]</scope>
    <source>
        <strain evidence="2 3">MK13</strain>
    </source>
</reference>